<gene>
    <name evidence="2" type="ORF">SAMN05660841_00931</name>
</gene>
<dbReference type="AlphaFoldDB" id="A0A1T5BYP3"/>
<dbReference type="InterPro" id="IPR013216">
    <property type="entry name" value="Methyltransf_11"/>
</dbReference>
<dbReference type="EMBL" id="FUZF01000003">
    <property type="protein sequence ID" value="SKB52287.1"/>
    <property type="molecule type" value="Genomic_DNA"/>
</dbReference>
<dbReference type="RefSeq" id="WP_079641674.1">
    <property type="nucleotide sequence ID" value="NZ_FUZF01000003.1"/>
</dbReference>
<dbReference type="Proteomes" id="UP000190150">
    <property type="component" value="Unassembled WGS sequence"/>
</dbReference>
<evidence type="ECO:0000259" key="1">
    <source>
        <dbReference type="Pfam" id="PF08241"/>
    </source>
</evidence>
<dbReference type="PANTHER" id="PTHR43591:SF110">
    <property type="entry name" value="RHODANESE DOMAIN-CONTAINING PROTEIN"/>
    <property type="match status" value="1"/>
</dbReference>
<dbReference type="Pfam" id="PF08241">
    <property type="entry name" value="Methyltransf_11"/>
    <property type="match status" value="1"/>
</dbReference>
<dbReference type="InterPro" id="IPR029063">
    <property type="entry name" value="SAM-dependent_MTases_sf"/>
</dbReference>
<dbReference type="PANTHER" id="PTHR43591">
    <property type="entry name" value="METHYLTRANSFERASE"/>
    <property type="match status" value="1"/>
</dbReference>
<sequence length="300" mass="35170">MSYRNSYNRHNEWYDKQFPSEDSKIEVYQRRRNIEKNSLANWLQDIFFECLSPLLHKKDKEWLTVGDAYGFDAEYILNSKNQALATDLNTKFLNIAQREGIISECKAENAEQLSFADNSFDYVLCKESYHHFPRPYTAVYEMLRVAQSAVVIMEPQDPVSKMPFLLFLSNLLATYPNSLRKIWKNQFSYEPVGNFVYKVSEREFEKLAAGLGLRLVAFKTINPSFWFKGAEYVSMKNKKKLFLHIKLKKTILDFLVKIKFLPAQTLVSIIFKIVPDNDTINSLKKNGYRLVYIPKNPYLT</sequence>
<keyword evidence="3" id="KW-1185">Reference proteome</keyword>
<reference evidence="3" key="1">
    <citation type="submission" date="2017-02" db="EMBL/GenBank/DDBJ databases">
        <authorList>
            <person name="Varghese N."/>
            <person name="Submissions S."/>
        </authorList>
    </citation>
    <scope>NUCLEOTIDE SEQUENCE [LARGE SCALE GENOMIC DNA]</scope>
    <source>
        <strain evidence="3">DSM 24091</strain>
    </source>
</reference>
<dbReference type="OrthoDB" id="9808140at2"/>
<dbReference type="STRING" id="1513896.SAMN05660841_00931"/>
<protein>
    <submittedName>
        <fullName evidence="2">Methyltransferase domain-containing protein</fullName>
    </submittedName>
</protein>
<dbReference type="SUPFAM" id="SSF53335">
    <property type="entry name" value="S-adenosyl-L-methionine-dependent methyltransferases"/>
    <property type="match status" value="1"/>
</dbReference>
<organism evidence="2 3">
    <name type="scientific">Sphingobacterium nematocida</name>
    <dbReference type="NCBI Taxonomy" id="1513896"/>
    <lineage>
        <taxon>Bacteria</taxon>
        <taxon>Pseudomonadati</taxon>
        <taxon>Bacteroidota</taxon>
        <taxon>Sphingobacteriia</taxon>
        <taxon>Sphingobacteriales</taxon>
        <taxon>Sphingobacteriaceae</taxon>
        <taxon>Sphingobacterium</taxon>
    </lineage>
</organism>
<dbReference type="Gene3D" id="3.40.50.150">
    <property type="entry name" value="Vaccinia Virus protein VP39"/>
    <property type="match status" value="1"/>
</dbReference>
<keyword evidence="2" id="KW-0489">Methyltransferase</keyword>
<name>A0A1T5BYP3_9SPHI</name>
<evidence type="ECO:0000313" key="3">
    <source>
        <dbReference type="Proteomes" id="UP000190150"/>
    </source>
</evidence>
<accession>A0A1T5BYP3</accession>
<keyword evidence="2" id="KW-0808">Transferase</keyword>
<dbReference type="GO" id="GO:0008757">
    <property type="term" value="F:S-adenosylmethionine-dependent methyltransferase activity"/>
    <property type="evidence" value="ECO:0007669"/>
    <property type="project" value="InterPro"/>
</dbReference>
<proteinExistence type="predicted"/>
<feature type="domain" description="Methyltransferase type 11" evidence="1">
    <location>
        <begin position="64"/>
        <end position="147"/>
    </location>
</feature>
<evidence type="ECO:0000313" key="2">
    <source>
        <dbReference type="EMBL" id="SKB52287.1"/>
    </source>
</evidence>
<dbReference type="GO" id="GO:0032259">
    <property type="term" value="P:methylation"/>
    <property type="evidence" value="ECO:0007669"/>
    <property type="project" value="UniProtKB-KW"/>
</dbReference>